<dbReference type="InterPro" id="IPR032710">
    <property type="entry name" value="NTF2-like_dom_sf"/>
</dbReference>
<dbReference type="RefSeq" id="WP_116175690.1">
    <property type="nucleotide sequence ID" value="NZ_CP144375.1"/>
</dbReference>
<dbReference type="PANTHER" id="PTHR38436">
    <property type="entry name" value="POLYKETIDE CYCLASE SNOAL-LIKE DOMAIN"/>
    <property type="match status" value="1"/>
</dbReference>
<reference evidence="1 2" key="1">
    <citation type="submission" date="2018-08" db="EMBL/GenBank/DDBJ databases">
        <title>Genomic Encyclopedia of Archaeal and Bacterial Type Strains, Phase II (KMG-II): from individual species to whole genera.</title>
        <authorList>
            <person name="Goeker M."/>
        </authorList>
    </citation>
    <scope>NUCLEOTIDE SEQUENCE [LARGE SCALE GENOMIC DNA]</scope>
    <source>
        <strain evidence="1 2">DSM 45791</strain>
    </source>
</reference>
<organism evidence="1 2">
    <name type="scientific">Kutzneria buriramensis</name>
    <dbReference type="NCBI Taxonomy" id="1045776"/>
    <lineage>
        <taxon>Bacteria</taxon>
        <taxon>Bacillati</taxon>
        <taxon>Actinomycetota</taxon>
        <taxon>Actinomycetes</taxon>
        <taxon>Pseudonocardiales</taxon>
        <taxon>Pseudonocardiaceae</taxon>
        <taxon>Kutzneria</taxon>
    </lineage>
</organism>
<evidence type="ECO:0000313" key="2">
    <source>
        <dbReference type="Proteomes" id="UP000256269"/>
    </source>
</evidence>
<name>A0A3E0HKM7_9PSEU</name>
<proteinExistence type="predicted"/>
<comment type="caution">
    <text evidence="1">The sequence shown here is derived from an EMBL/GenBank/DDBJ whole genome shotgun (WGS) entry which is preliminary data.</text>
</comment>
<dbReference type="Proteomes" id="UP000256269">
    <property type="component" value="Unassembled WGS sequence"/>
</dbReference>
<dbReference type="AlphaFoldDB" id="A0A3E0HKM7"/>
<dbReference type="PANTHER" id="PTHR38436:SF1">
    <property type="entry name" value="ESTER CYCLASE"/>
    <property type="match status" value="1"/>
</dbReference>
<gene>
    <name evidence="1" type="ORF">BCF44_106198</name>
</gene>
<evidence type="ECO:0000313" key="1">
    <source>
        <dbReference type="EMBL" id="REH47034.1"/>
    </source>
</evidence>
<sequence>MSEPAGPFGDIPPQTIEVALGLARVFAELDEEAALKYVAEDFVDHEASAGVGGGPLGYLATARYMRGAFSDATWQPDDFFAAGDKFAVRMTFSGRHTGDFLGIPPTGREVRVQHLHFYRIAGGQAVEHWGARDELSLLRQIGVFTPEVPTPADAGAAAGD</sequence>
<protein>
    <submittedName>
        <fullName evidence="1">Putative ester cyclase</fullName>
    </submittedName>
</protein>
<dbReference type="Pfam" id="PF07366">
    <property type="entry name" value="SnoaL"/>
    <property type="match status" value="1"/>
</dbReference>
<dbReference type="EMBL" id="QUNO01000006">
    <property type="protein sequence ID" value="REH47034.1"/>
    <property type="molecule type" value="Genomic_DNA"/>
</dbReference>
<dbReference type="Gene3D" id="3.10.450.50">
    <property type="match status" value="1"/>
</dbReference>
<dbReference type="OrthoDB" id="4539871at2"/>
<accession>A0A3E0HKM7</accession>
<dbReference type="GO" id="GO:0030638">
    <property type="term" value="P:polyketide metabolic process"/>
    <property type="evidence" value="ECO:0007669"/>
    <property type="project" value="InterPro"/>
</dbReference>
<dbReference type="InterPro" id="IPR009959">
    <property type="entry name" value="Cyclase_SnoaL-like"/>
</dbReference>
<keyword evidence="2" id="KW-1185">Reference proteome</keyword>
<dbReference type="SUPFAM" id="SSF54427">
    <property type="entry name" value="NTF2-like"/>
    <property type="match status" value="1"/>
</dbReference>